<organism evidence="1">
    <name type="scientific">Siphoviridae sp. ctP6113</name>
    <dbReference type="NCBI Taxonomy" id="2826318"/>
    <lineage>
        <taxon>Viruses</taxon>
        <taxon>Duplodnaviria</taxon>
        <taxon>Heunggongvirae</taxon>
        <taxon>Uroviricota</taxon>
        <taxon>Caudoviricetes</taxon>
    </lineage>
</organism>
<accession>A0A8S5MTM0</accession>
<evidence type="ECO:0000313" key="1">
    <source>
        <dbReference type="EMBL" id="DAD85670.1"/>
    </source>
</evidence>
<dbReference type="Pfam" id="PF10076">
    <property type="entry name" value="Phage_Mu_Gp48"/>
    <property type="match status" value="1"/>
</dbReference>
<reference evidence="1" key="1">
    <citation type="journal article" date="2021" name="Proc. Natl. Acad. Sci. U.S.A.">
        <title>A Catalog of Tens of Thousands of Viruses from Human Metagenomes Reveals Hidden Associations with Chronic Diseases.</title>
        <authorList>
            <person name="Tisza M.J."/>
            <person name="Buck C.B."/>
        </authorList>
    </citation>
    <scope>NUCLEOTIDE SEQUENCE</scope>
    <source>
        <strain evidence="1">CtP6113</strain>
    </source>
</reference>
<protein>
    <submittedName>
        <fullName evidence="1">Tail protein</fullName>
    </submittedName>
</protein>
<dbReference type="InterPro" id="IPR018755">
    <property type="entry name" value="Phage_Mu_Gp48"/>
</dbReference>
<sequence>MSSLPARERVPDRYYRHLQTAAILEALEVQGSLSAAQVYDLIDQFFVETATWSLYLWENKYGIAVDESKPLADRRAAVRDKMTAAGNTTAEMVRQLAMALTGYEARVVVNSADYSFSLEFLGEENTLADIDVSQVQKMVEQIKPAHLQFIISGLTWNDIESVGLTWQWFDDNPTTWAEFESKFCIHKKE</sequence>
<dbReference type="EMBL" id="BK014986">
    <property type="protein sequence ID" value="DAD85670.1"/>
    <property type="molecule type" value="Genomic_DNA"/>
</dbReference>
<name>A0A8S5MTM0_9CAUD</name>
<proteinExistence type="predicted"/>